<dbReference type="Proteomes" id="UP000824264">
    <property type="component" value="Unassembled WGS sequence"/>
</dbReference>
<dbReference type="EMBL" id="DXGI01000244">
    <property type="protein sequence ID" value="HIW78782.1"/>
    <property type="molecule type" value="Genomic_DNA"/>
</dbReference>
<dbReference type="InterPro" id="IPR032528">
    <property type="entry name" value="Ribosom_S30AE_C"/>
</dbReference>
<evidence type="ECO:0000256" key="4">
    <source>
        <dbReference type="HAMAP-Rule" id="MF_00839"/>
    </source>
</evidence>
<dbReference type="Gene3D" id="3.30.505.50">
    <property type="entry name" value="Sigma 54 modulation/S30EA ribosomal protein, C-terminal domain"/>
    <property type="match status" value="1"/>
</dbReference>
<evidence type="ECO:0000259" key="5">
    <source>
        <dbReference type="Pfam" id="PF16321"/>
    </source>
</evidence>
<gene>
    <name evidence="6" type="primary">raiA</name>
    <name evidence="4" type="synonym">hpf</name>
    <name evidence="6" type="ORF">H9874_06525</name>
</gene>
<dbReference type="GO" id="GO:0043024">
    <property type="term" value="F:ribosomal small subunit binding"/>
    <property type="evidence" value="ECO:0007669"/>
    <property type="project" value="TreeGrafter"/>
</dbReference>
<protein>
    <recommendedName>
        <fullName evidence="3 4">Ribosome hibernation promoting factor</fullName>
        <shortName evidence="4">HPF</shortName>
    </recommendedName>
</protein>
<dbReference type="PANTHER" id="PTHR33231">
    <property type="entry name" value="30S RIBOSOMAL PROTEIN"/>
    <property type="match status" value="1"/>
</dbReference>
<evidence type="ECO:0000313" key="7">
    <source>
        <dbReference type="Proteomes" id="UP000824264"/>
    </source>
</evidence>
<evidence type="ECO:0000313" key="6">
    <source>
        <dbReference type="EMBL" id="HIW78782.1"/>
    </source>
</evidence>
<reference evidence="6" key="2">
    <citation type="submission" date="2021-04" db="EMBL/GenBank/DDBJ databases">
        <authorList>
            <person name="Gilroy R."/>
        </authorList>
    </citation>
    <scope>NUCLEOTIDE SEQUENCE</scope>
    <source>
        <strain evidence="6">ChiSxjej5B17-1746</strain>
    </source>
</reference>
<comment type="subcellular location">
    <subcellularLocation>
        <location evidence="4">Cytoplasm</location>
    </subcellularLocation>
</comment>
<dbReference type="NCBIfam" id="TIGR00741">
    <property type="entry name" value="yfiA"/>
    <property type="match status" value="1"/>
</dbReference>
<dbReference type="InterPro" id="IPR038416">
    <property type="entry name" value="Ribosom_S30AE_C_sf"/>
</dbReference>
<evidence type="ECO:0000256" key="1">
    <source>
        <dbReference type="ARBA" id="ARBA00022845"/>
    </source>
</evidence>
<dbReference type="InterPro" id="IPR003489">
    <property type="entry name" value="RHF/RaiA"/>
</dbReference>
<comment type="subunit">
    <text evidence="4">Interacts with 100S ribosomes.</text>
</comment>
<dbReference type="InterPro" id="IPR050574">
    <property type="entry name" value="HPF/YfiA_ribosome-assoc"/>
</dbReference>
<dbReference type="AlphaFoldDB" id="A0A9D1R0H2"/>
<keyword evidence="1 4" id="KW-0810">Translation regulation</keyword>
<sequence length="178" mass="20612">MHISFTFKNFEPSEHLRKYARRRMEKLGRFFGKNPALDAQVNMSVDKFRQRVEVQLTGDGINIAAGETSEDMYASIDMVLDKLESQVKKIISRNKEVHRKGRTSDIDVYTFEVTEEDGERTITGRDHFSPKPMSPDEAAMQLDAQDFEFLTFLNSENDRINVIYRRKNGNLGLIDPIF</sequence>
<accession>A0A9D1R0H2</accession>
<dbReference type="GO" id="GO:0022627">
    <property type="term" value="C:cytosolic small ribosomal subunit"/>
    <property type="evidence" value="ECO:0007669"/>
    <property type="project" value="TreeGrafter"/>
</dbReference>
<dbReference type="Gene3D" id="3.30.160.100">
    <property type="entry name" value="Ribosome hibernation promotion factor-like"/>
    <property type="match status" value="1"/>
</dbReference>
<comment type="caution">
    <text evidence="6">The sequence shown here is derived from an EMBL/GenBank/DDBJ whole genome shotgun (WGS) entry which is preliminary data.</text>
</comment>
<comment type="subunit">
    <text evidence="2">Associates exclusively with 100S ribosomes, which are dimers of 70S ribosomes.</text>
</comment>
<comment type="similarity">
    <text evidence="4">Belongs to the HPF/YfiA ribosome-associated protein family. Long HPF subfamily.</text>
</comment>
<dbReference type="SUPFAM" id="SSF69754">
    <property type="entry name" value="Ribosome binding protein Y (YfiA homologue)"/>
    <property type="match status" value="1"/>
</dbReference>
<dbReference type="InterPro" id="IPR034694">
    <property type="entry name" value="HPF_long/plastid"/>
</dbReference>
<reference evidence="6" key="1">
    <citation type="journal article" date="2021" name="PeerJ">
        <title>Extensive microbial diversity within the chicken gut microbiome revealed by metagenomics and culture.</title>
        <authorList>
            <person name="Gilroy R."/>
            <person name="Ravi A."/>
            <person name="Getino M."/>
            <person name="Pursley I."/>
            <person name="Horton D.L."/>
            <person name="Alikhan N.F."/>
            <person name="Baker D."/>
            <person name="Gharbi K."/>
            <person name="Hall N."/>
            <person name="Watson M."/>
            <person name="Adriaenssens E.M."/>
            <person name="Foster-Nyarko E."/>
            <person name="Jarju S."/>
            <person name="Secka A."/>
            <person name="Antonio M."/>
            <person name="Oren A."/>
            <person name="Chaudhuri R.R."/>
            <person name="La Ragione R."/>
            <person name="Hildebrand F."/>
            <person name="Pallen M.J."/>
        </authorList>
    </citation>
    <scope>NUCLEOTIDE SEQUENCE</scope>
    <source>
        <strain evidence="6">ChiSxjej5B17-1746</strain>
    </source>
</reference>
<dbReference type="PANTHER" id="PTHR33231:SF1">
    <property type="entry name" value="30S RIBOSOMAL PROTEIN"/>
    <property type="match status" value="1"/>
</dbReference>
<feature type="domain" description="Sigma 54 modulation/S30EA ribosomal protein C-terminal" evidence="5">
    <location>
        <begin position="119"/>
        <end position="173"/>
    </location>
</feature>
<name>A0A9D1R0H2_9BACT</name>
<evidence type="ECO:0000256" key="2">
    <source>
        <dbReference type="ARBA" id="ARBA00038695"/>
    </source>
</evidence>
<dbReference type="Pfam" id="PF16321">
    <property type="entry name" value="Ribosom_S30AE_C"/>
    <property type="match status" value="1"/>
</dbReference>
<keyword evidence="4" id="KW-0963">Cytoplasm</keyword>
<comment type="function">
    <text evidence="4">Required for dimerization of active 70S ribosomes into 100S ribosomes in stationary phase; 100S ribosomes are translationally inactive and sometimes present during exponential growth.</text>
</comment>
<dbReference type="Pfam" id="PF02482">
    <property type="entry name" value="Ribosomal_S30AE"/>
    <property type="match status" value="1"/>
</dbReference>
<organism evidence="6 7">
    <name type="scientific">Candidatus Bilophila faecipullorum</name>
    <dbReference type="NCBI Taxonomy" id="2838482"/>
    <lineage>
        <taxon>Bacteria</taxon>
        <taxon>Pseudomonadati</taxon>
        <taxon>Thermodesulfobacteriota</taxon>
        <taxon>Desulfovibrionia</taxon>
        <taxon>Desulfovibrionales</taxon>
        <taxon>Desulfovibrionaceae</taxon>
        <taxon>Bilophila</taxon>
    </lineage>
</organism>
<dbReference type="InterPro" id="IPR036567">
    <property type="entry name" value="RHF-like"/>
</dbReference>
<dbReference type="CDD" id="cd00552">
    <property type="entry name" value="RaiA"/>
    <property type="match status" value="1"/>
</dbReference>
<evidence type="ECO:0000256" key="3">
    <source>
        <dbReference type="ARBA" id="ARBA00041148"/>
    </source>
</evidence>
<dbReference type="HAMAP" id="MF_00839">
    <property type="entry name" value="HPF"/>
    <property type="match status" value="1"/>
</dbReference>
<proteinExistence type="inferred from homology"/>
<dbReference type="GO" id="GO:0045900">
    <property type="term" value="P:negative regulation of translational elongation"/>
    <property type="evidence" value="ECO:0007669"/>
    <property type="project" value="TreeGrafter"/>
</dbReference>